<name>A0AAN5I064_9BILA</name>
<evidence type="ECO:0000313" key="1">
    <source>
        <dbReference type="EMBL" id="GMR46576.1"/>
    </source>
</evidence>
<dbReference type="AlphaFoldDB" id="A0AAN5I064"/>
<reference evidence="2" key="1">
    <citation type="submission" date="2022-10" db="EMBL/GenBank/DDBJ databases">
        <title>Genome assembly of Pristionchus species.</title>
        <authorList>
            <person name="Yoshida K."/>
            <person name="Sommer R.J."/>
        </authorList>
    </citation>
    <scope>NUCLEOTIDE SEQUENCE [LARGE SCALE GENOMIC DNA]</scope>
    <source>
        <strain evidence="2">RS5460</strain>
    </source>
</reference>
<feature type="non-terminal residue" evidence="1">
    <location>
        <position position="1"/>
    </location>
</feature>
<gene>
    <name evidence="1" type="ORF">PMAYCL1PPCAC_16771</name>
</gene>
<protein>
    <submittedName>
        <fullName evidence="1">Uncharacterized protein</fullName>
    </submittedName>
</protein>
<organism evidence="1 2">
    <name type="scientific">Pristionchus mayeri</name>
    <dbReference type="NCBI Taxonomy" id="1317129"/>
    <lineage>
        <taxon>Eukaryota</taxon>
        <taxon>Metazoa</taxon>
        <taxon>Ecdysozoa</taxon>
        <taxon>Nematoda</taxon>
        <taxon>Chromadorea</taxon>
        <taxon>Rhabditida</taxon>
        <taxon>Rhabditina</taxon>
        <taxon>Diplogasteromorpha</taxon>
        <taxon>Diplogasteroidea</taxon>
        <taxon>Neodiplogasteridae</taxon>
        <taxon>Pristionchus</taxon>
    </lineage>
</organism>
<dbReference type="EMBL" id="BTRK01000004">
    <property type="protein sequence ID" value="GMR46576.1"/>
    <property type="molecule type" value="Genomic_DNA"/>
</dbReference>
<keyword evidence="2" id="KW-1185">Reference proteome</keyword>
<evidence type="ECO:0000313" key="2">
    <source>
        <dbReference type="Proteomes" id="UP001328107"/>
    </source>
</evidence>
<sequence>CFFGLIEISSRLPRLKILSSITLTILILTIIAKSRNEGKSAPFGRFRSFDIQYDHVRHANRPFRLTCIDHLLCPVDDSEGRRERRTTENPEM</sequence>
<comment type="caution">
    <text evidence="1">The sequence shown here is derived from an EMBL/GenBank/DDBJ whole genome shotgun (WGS) entry which is preliminary data.</text>
</comment>
<feature type="non-terminal residue" evidence="1">
    <location>
        <position position="92"/>
    </location>
</feature>
<dbReference type="Proteomes" id="UP001328107">
    <property type="component" value="Unassembled WGS sequence"/>
</dbReference>
<accession>A0AAN5I064</accession>
<proteinExistence type="predicted"/>